<gene>
    <name evidence="6" type="ORF">CHLNCDRAFT_137383</name>
</gene>
<dbReference type="KEGG" id="cvr:CHLNCDRAFT_137383"/>
<evidence type="ECO:0000256" key="3">
    <source>
        <dbReference type="SAM" id="SignalP"/>
    </source>
</evidence>
<dbReference type="SMART" id="SM01225">
    <property type="entry name" value="G8"/>
    <property type="match status" value="1"/>
</dbReference>
<dbReference type="InterPro" id="IPR055401">
    <property type="entry name" value="CEMIP_beta-hel_dom"/>
</dbReference>
<organism evidence="7">
    <name type="scientific">Chlorella variabilis</name>
    <name type="common">Green alga</name>
    <dbReference type="NCBI Taxonomy" id="554065"/>
    <lineage>
        <taxon>Eukaryota</taxon>
        <taxon>Viridiplantae</taxon>
        <taxon>Chlorophyta</taxon>
        <taxon>core chlorophytes</taxon>
        <taxon>Trebouxiophyceae</taxon>
        <taxon>Chlorellales</taxon>
        <taxon>Chlorellaceae</taxon>
        <taxon>Chlorella clade</taxon>
        <taxon>Chlorella</taxon>
    </lineage>
</organism>
<reference evidence="6 7" key="1">
    <citation type="journal article" date="2010" name="Plant Cell">
        <title>The Chlorella variabilis NC64A genome reveals adaptation to photosymbiosis, coevolution with viruses, and cryptic sex.</title>
        <authorList>
            <person name="Blanc G."/>
            <person name="Duncan G."/>
            <person name="Agarkova I."/>
            <person name="Borodovsky M."/>
            <person name="Gurnon J."/>
            <person name="Kuo A."/>
            <person name="Lindquist E."/>
            <person name="Lucas S."/>
            <person name="Pangilinan J."/>
            <person name="Polle J."/>
            <person name="Salamov A."/>
            <person name="Terry A."/>
            <person name="Yamada T."/>
            <person name="Dunigan D.D."/>
            <person name="Grigoriev I.V."/>
            <person name="Claverie J.M."/>
            <person name="Van Etten J.L."/>
        </authorList>
    </citation>
    <scope>NUCLEOTIDE SEQUENCE [LARGE SCALE GENOMIC DNA]</scope>
    <source>
        <strain evidence="6 7">NC64A</strain>
    </source>
</reference>
<accession>E1ZMB3</accession>
<dbReference type="Proteomes" id="UP000008141">
    <property type="component" value="Unassembled WGS sequence"/>
</dbReference>
<feature type="domain" description="G8" evidence="4">
    <location>
        <begin position="38"/>
        <end position="182"/>
    </location>
</feature>
<dbReference type="GO" id="GO:0005975">
    <property type="term" value="P:carbohydrate metabolic process"/>
    <property type="evidence" value="ECO:0007669"/>
    <property type="project" value="InterPro"/>
</dbReference>
<comment type="similarity">
    <text evidence="1">Belongs to the glycosyl hydrolase 16 family.</text>
</comment>
<dbReference type="Gene3D" id="2.60.120.200">
    <property type="match status" value="1"/>
</dbReference>
<evidence type="ECO:0000256" key="1">
    <source>
        <dbReference type="ARBA" id="ARBA00006865"/>
    </source>
</evidence>
<dbReference type="AlphaFoldDB" id="E1ZMB3"/>
<feature type="domain" description="GH16" evidence="5">
    <location>
        <begin position="361"/>
        <end position="646"/>
    </location>
</feature>
<name>E1ZMB3_CHLVA</name>
<feature type="chain" id="PRO_5003155899" description="GH16 domain-containing protein" evidence="3">
    <location>
        <begin position="25"/>
        <end position="647"/>
    </location>
</feature>
<dbReference type="InterPro" id="IPR050546">
    <property type="entry name" value="Glycosyl_Hydrlase_16"/>
</dbReference>
<proteinExistence type="inferred from homology"/>
<dbReference type="InterPro" id="IPR013320">
    <property type="entry name" value="ConA-like_dom_sf"/>
</dbReference>
<dbReference type="PANTHER" id="PTHR10963:SF55">
    <property type="entry name" value="GLYCOSIDE HYDROLASE FAMILY 16 PROTEIN"/>
    <property type="match status" value="1"/>
</dbReference>
<evidence type="ECO:0000259" key="5">
    <source>
        <dbReference type="PROSITE" id="PS51762"/>
    </source>
</evidence>
<sequence length="647" mass="67957">MPVPPWALPLALALVAAIATPAAAAGCQAPYEALPGGLDWQVAPGEVRQFPAGLTIAAGTRVLLEGTANVTGGVTIRGHLFLSSASSSTLAADWVVVEAGGSLQAGSEACPLPPTVSATVLLRNGAVHPQAGRKALAGALLERNVAVGVAGHAFFLEDGAETGNTLRGNLGLLVRPKTEGARLGSDRDGPNGDLSVFWITNPSANTGDPGIADSLYQRWDAAAGRSAVRVQDMSGIITGLKLYDGPIVVTGLTARAWPAGTSPLGLRSNNGFQMAAGTSVAGFAAQRCSYRFVVQDTTGDGGRTTSLLDVDGSLSGYRGATLLPHSAATSLGFYSSPGCAAHPAYGLACPQRYMNLEVGGWDWSAGGAPPRLTLARANLSPGRVGAAGLAAQRLPSLGGGELAPKNGRGGRYYNAKAAVTGGCTNNNEGSCTWTQPFTSARVRTKLSPFGSWKYGRVEVRARMPRGDFLWPAIWLLPTDNAYGTWAASGEIDILECRGQAGLADVVEGTLHYGGQWPANTWTGSGRVRPFPGLDYSATFHDFALEWTSNLTTGRPLLMRWLVDGTEFYRRRLDVSLKTHDASPYTQDGQPWDKRFHLILNLAVGGGFFPAGEFGEFGPSQWDAAAAGWQKPRLEIDHLKVWAWPPPG</sequence>
<keyword evidence="3" id="KW-0732">Signal</keyword>
<evidence type="ECO:0000256" key="2">
    <source>
        <dbReference type="ARBA" id="ARBA00023180"/>
    </source>
</evidence>
<dbReference type="PANTHER" id="PTHR10963">
    <property type="entry name" value="GLYCOSYL HYDROLASE-RELATED"/>
    <property type="match status" value="1"/>
</dbReference>
<dbReference type="Pfam" id="PF00722">
    <property type="entry name" value="Glyco_hydro_16"/>
    <property type="match status" value="1"/>
</dbReference>
<dbReference type="OrthoDB" id="1938337at2759"/>
<dbReference type="EMBL" id="GL433853">
    <property type="protein sequence ID" value="EFN52976.1"/>
    <property type="molecule type" value="Genomic_DNA"/>
</dbReference>
<dbReference type="InParanoid" id="E1ZMB3"/>
<keyword evidence="2" id="KW-0325">Glycoprotein</keyword>
<dbReference type="GeneID" id="17352547"/>
<feature type="signal peptide" evidence="3">
    <location>
        <begin position="1"/>
        <end position="24"/>
    </location>
</feature>
<dbReference type="PROSITE" id="PS51762">
    <property type="entry name" value="GH16_2"/>
    <property type="match status" value="1"/>
</dbReference>
<dbReference type="InterPro" id="IPR000757">
    <property type="entry name" value="Beta-glucanase-like"/>
</dbReference>
<evidence type="ECO:0000313" key="7">
    <source>
        <dbReference type="Proteomes" id="UP000008141"/>
    </source>
</evidence>
<dbReference type="eggNOG" id="ENOG502QRX5">
    <property type="taxonomic scope" value="Eukaryota"/>
</dbReference>
<keyword evidence="7" id="KW-1185">Reference proteome</keyword>
<dbReference type="Pfam" id="PF24606">
    <property type="entry name" value="CEMIP_beta-hel"/>
    <property type="match status" value="1"/>
</dbReference>
<dbReference type="RefSeq" id="XP_005845078.1">
    <property type="nucleotide sequence ID" value="XM_005845016.1"/>
</dbReference>
<protein>
    <recommendedName>
        <fullName evidence="8">GH16 domain-containing protein</fullName>
    </recommendedName>
</protein>
<dbReference type="GO" id="GO:0004553">
    <property type="term" value="F:hydrolase activity, hydrolyzing O-glycosyl compounds"/>
    <property type="evidence" value="ECO:0007669"/>
    <property type="project" value="InterPro"/>
</dbReference>
<dbReference type="SUPFAM" id="SSF49899">
    <property type="entry name" value="Concanavalin A-like lectins/glucanases"/>
    <property type="match status" value="1"/>
</dbReference>
<evidence type="ECO:0000259" key="4">
    <source>
        <dbReference type="PROSITE" id="PS51484"/>
    </source>
</evidence>
<evidence type="ECO:0008006" key="8">
    <source>
        <dbReference type="Google" id="ProtNLM"/>
    </source>
</evidence>
<evidence type="ECO:0000313" key="6">
    <source>
        <dbReference type="EMBL" id="EFN52976.1"/>
    </source>
</evidence>
<dbReference type="Pfam" id="PF10162">
    <property type="entry name" value="G8"/>
    <property type="match status" value="1"/>
</dbReference>
<dbReference type="InterPro" id="IPR019316">
    <property type="entry name" value="G8_domain"/>
</dbReference>
<dbReference type="PROSITE" id="PS51484">
    <property type="entry name" value="G8"/>
    <property type="match status" value="1"/>
</dbReference>